<comment type="caution">
    <text evidence="2">The sequence shown here is derived from an EMBL/GenBank/DDBJ whole genome shotgun (WGS) entry which is preliminary data.</text>
</comment>
<name>A0ABS9UQ96_9BACT</name>
<keyword evidence="1" id="KW-0472">Membrane</keyword>
<accession>A0ABS9UQ96</accession>
<feature type="transmembrane region" description="Helical" evidence="1">
    <location>
        <begin position="111"/>
        <end position="131"/>
    </location>
</feature>
<evidence type="ECO:0000256" key="1">
    <source>
        <dbReference type="SAM" id="Phobius"/>
    </source>
</evidence>
<dbReference type="Proteomes" id="UP001165488">
    <property type="component" value="Unassembled WGS sequence"/>
</dbReference>
<keyword evidence="3" id="KW-1185">Reference proteome</keyword>
<sequence>MDNTSLTPMFPMPMRGLLLLTGMYTFAWSAFFRYFGEDLLRWLSMETTAPVALSATALGSFGMLVGFLVFLSAFYPISWYYLIVVGLVGKFVLAVWFAFGFIPELGWNKRTIFHLAFTELLWLIPLVTIYLRAIKVRSYIKALPEDK</sequence>
<evidence type="ECO:0008006" key="4">
    <source>
        <dbReference type="Google" id="ProtNLM"/>
    </source>
</evidence>
<dbReference type="EMBL" id="JAKZGS010000010">
    <property type="protein sequence ID" value="MCH7398802.1"/>
    <property type="molecule type" value="Genomic_DNA"/>
</dbReference>
<feature type="transmembrane region" description="Helical" evidence="1">
    <location>
        <begin position="78"/>
        <end position="99"/>
    </location>
</feature>
<keyword evidence="1" id="KW-1133">Transmembrane helix</keyword>
<feature type="transmembrane region" description="Helical" evidence="1">
    <location>
        <begin position="51"/>
        <end position="71"/>
    </location>
</feature>
<organism evidence="2 3">
    <name type="scientific">Belliella calami</name>
    <dbReference type="NCBI Taxonomy" id="2923436"/>
    <lineage>
        <taxon>Bacteria</taxon>
        <taxon>Pseudomonadati</taxon>
        <taxon>Bacteroidota</taxon>
        <taxon>Cytophagia</taxon>
        <taxon>Cytophagales</taxon>
        <taxon>Cyclobacteriaceae</taxon>
        <taxon>Belliella</taxon>
    </lineage>
</organism>
<proteinExistence type="predicted"/>
<gene>
    <name evidence="2" type="ORF">MM236_12430</name>
</gene>
<keyword evidence="1" id="KW-0812">Transmembrane</keyword>
<reference evidence="2" key="1">
    <citation type="submission" date="2022-03" db="EMBL/GenBank/DDBJ databases">
        <title>De novo assembled genomes of Belliella spp. (Cyclobacteriaceae) strains.</title>
        <authorList>
            <person name="Szabo A."/>
            <person name="Korponai K."/>
            <person name="Felfoldi T."/>
        </authorList>
    </citation>
    <scope>NUCLEOTIDE SEQUENCE</scope>
    <source>
        <strain evidence="2">DSM 107340</strain>
    </source>
</reference>
<evidence type="ECO:0000313" key="2">
    <source>
        <dbReference type="EMBL" id="MCH7398802.1"/>
    </source>
</evidence>
<protein>
    <recommendedName>
        <fullName evidence="4">DUF4345 domain-containing protein</fullName>
    </recommendedName>
</protein>
<dbReference type="RefSeq" id="WP_241275304.1">
    <property type="nucleotide sequence ID" value="NZ_JAKZGS010000010.1"/>
</dbReference>
<evidence type="ECO:0000313" key="3">
    <source>
        <dbReference type="Proteomes" id="UP001165488"/>
    </source>
</evidence>